<evidence type="ECO:0000256" key="3">
    <source>
        <dbReference type="SAM" id="MobiDB-lite"/>
    </source>
</evidence>
<keyword evidence="4" id="KW-0472">Membrane</keyword>
<dbReference type="EMBL" id="JAYMYQ010000003">
    <property type="protein sequence ID" value="KAK7343548.1"/>
    <property type="molecule type" value="Genomic_DNA"/>
</dbReference>
<keyword evidence="2" id="KW-0677">Repeat</keyword>
<dbReference type="FunFam" id="3.30.430.20:FF:000003">
    <property type="entry name" value="Cysteine-rich RLK (RECEPTOR-like protein kinase) 10"/>
    <property type="match status" value="1"/>
</dbReference>
<evidence type="ECO:0000259" key="6">
    <source>
        <dbReference type="PROSITE" id="PS51473"/>
    </source>
</evidence>
<organism evidence="7 8">
    <name type="scientific">Canavalia gladiata</name>
    <name type="common">Sword bean</name>
    <name type="synonym">Dolichos gladiatus</name>
    <dbReference type="NCBI Taxonomy" id="3824"/>
    <lineage>
        <taxon>Eukaryota</taxon>
        <taxon>Viridiplantae</taxon>
        <taxon>Streptophyta</taxon>
        <taxon>Embryophyta</taxon>
        <taxon>Tracheophyta</taxon>
        <taxon>Spermatophyta</taxon>
        <taxon>Magnoliopsida</taxon>
        <taxon>eudicotyledons</taxon>
        <taxon>Gunneridae</taxon>
        <taxon>Pentapetalae</taxon>
        <taxon>rosids</taxon>
        <taxon>fabids</taxon>
        <taxon>Fabales</taxon>
        <taxon>Fabaceae</taxon>
        <taxon>Papilionoideae</taxon>
        <taxon>50 kb inversion clade</taxon>
        <taxon>NPAAA clade</taxon>
        <taxon>indigoferoid/millettioid clade</taxon>
        <taxon>Phaseoleae</taxon>
        <taxon>Canavalia</taxon>
    </lineage>
</organism>
<keyword evidence="4" id="KW-0812">Transmembrane</keyword>
<dbReference type="CDD" id="cd23509">
    <property type="entry name" value="Gnk2-like"/>
    <property type="match status" value="2"/>
</dbReference>
<comment type="caution">
    <text evidence="7">The sequence shown here is derived from an EMBL/GenBank/DDBJ whole genome shotgun (WGS) entry which is preliminary data.</text>
</comment>
<feature type="region of interest" description="Disordered" evidence="3">
    <location>
        <begin position="433"/>
        <end position="465"/>
    </location>
</feature>
<dbReference type="SUPFAM" id="SSF56112">
    <property type="entry name" value="Protein kinase-like (PK-like)"/>
    <property type="match status" value="1"/>
</dbReference>
<sequence>MAAMTIVSKTLFLFLFYFINLMSLATAQPGFVVYYCDHKNGNYTANSTFHTNLNTLLSNLSSNTEIDYGFYNFSNGQNTDKVNVIGMCRGDVKPEACRSCLNNSRVLLTQLCPNQKEAIGWYDECMLRYSNRSIFGIMEGEPLYYIRNNKNATNVDQFNQVVSDLLASLGSRAAAGDSHRKFAAANKKGPGFQTVFAHVQCTPDLSGLKCTQCLFEAISYIPNCCAGKIRARIFKPSCNLRFDTTPYYDPMIDVPPSPTPQAFPSPPSSTTTTFKKGKSKSWPTVIAIIVPIVSFVILLTFICIYLRGKKPREYLESDFEADDEIEPNETLQLDFQTIIDATNNFSDANKLGQGGFGLVYKAWRNWREGTALNIIDPTLNNISRNEIMKCIHIGLLCVQESIANRPTMATVVIMLNSFSLTLPVPSKPAYFMNAGGPSDTRSGESRNNSMQASANEASISAPYPR</sequence>
<feature type="domain" description="Gnk2-homologous" evidence="6">
    <location>
        <begin position="140"/>
        <end position="247"/>
    </location>
</feature>
<feature type="chain" id="PRO_5043043377" description="Gnk2-homologous domain-containing protein" evidence="5">
    <location>
        <begin position="28"/>
        <end position="465"/>
    </location>
</feature>
<dbReference type="InterPro" id="IPR002902">
    <property type="entry name" value="GNK2"/>
</dbReference>
<reference evidence="7 8" key="1">
    <citation type="submission" date="2024-01" db="EMBL/GenBank/DDBJ databases">
        <title>The genomes of 5 underutilized Papilionoideae crops provide insights into root nodulation and disease resistanc.</title>
        <authorList>
            <person name="Jiang F."/>
        </authorList>
    </citation>
    <scope>NUCLEOTIDE SEQUENCE [LARGE SCALE GENOMIC DNA]</scope>
    <source>
        <strain evidence="7">LVBAO_FW01</strain>
        <tissue evidence="7">Leaves</tissue>
    </source>
</reference>
<dbReference type="Gene3D" id="3.30.200.20">
    <property type="entry name" value="Phosphorylase Kinase, domain 1"/>
    <property type="match status" value="1"/>
</dbReference>
<dbReference type="PROSITE" id="PS51473">
    <property type="entry name" value="GNK2"/>
    <property type="match status" value="2"/>
</dbReference>
<evidence type="ECO:0000256" key="1">
    <source>
        <dbReference type="ARBA" id="ARBA00022729"/>
    </source>
</evidence>
<dbReference type="AlphaFoldDB" id="A0AAN9QUD2"/>
<dbReference type="Gene3D" id="3.30.430.20">
    <property type="entry name" value="Gnk2 domain, C-X8-C-X2-C motif"/>
    <property type="match status" value="2"/>
</dbReference>
<dbReference type="Pfam" id="PF01657">
    <property type="entry name" value="Stress-antifung"/>
    <property type="match status" value="2"/>
</dbReference>
<protein>
    <recommendedName>
        <fullName evidence="6">Gnk2-homologous domain-containing protein</fullName>
    </recommendedName>
</protein>
<feature type="compositionally biased region" description="Polar residues" evidence="3">
    <location>
        <begin position="445"/>
        <end position="458"/>
    </location>
</feature>
<keyword evidence="8" id="KW-1185">Reference proteome</keyword>
<gene>
    <name evidence="7" type="ORF">VNO77_12358</name>
</gene>
<feature type="domain" description="Gnk2-homologous" evidence="6">
    <location>
        <begin position="31"/>
        <end position="134"/>
    </location>
</feature>
<feature type="transmembrane region" description="Helical" evidence="4">
    <location>
        <begin position="282"/>
        <end position="306"/>
    </location>
</feature>
<evidence type="ECO:0000313" key="8">
    <source>
        <dbReference type="Proteomes" id="UP001367508"/>
    </source>
</evidence>
<dbReference type="InterPro" id="IPR011009">
    <property type="entry name" value="Kinase-like_dom_sf"/>
</dbReference>
<evidence type="ECO:0000256" key="5">
    <source>
        <dbReference type="SAM" id="SignalP"/>
    </source>
</evidence>
<proteinExistence type="predicted"/>
<name>A0AAN9QUD2_CANGL</name>
<accession>A0AAN9QUD2</accession>
<keyword evidence="4" id="KW-1133">Transmembrane helix</keyword>
<evidence type="ECO:0000313" key="7">
    <source>
        <dbReference type="EMBL" id="KAK7343548.1"/>
    </source>
</evidence>
<dbReference type="FunFam" id="3.30.430.20:FF:000002">
    <property type="entry name" value="Cysteine-rich receptor-like protein kinase 10"/>
    <property type="match status" value="1"/>
</dbReference>
<evidence type="ECO:0000256" key="4">
    <source>
        <dbReference type="SAM" id="Phobius"/>
    </source>
</evidence>
<feature type="signal peptide" evidence="5">
    <location>
        <begin position="1"/>
        <end position="27"/>
    </location>
</feature>
<keyword evidence="1 5" id="KW-0732">Signal</keyword>
<dbReference type="Proteomes" id="UP001367508">
    <property type="component" value="Unassembled WGS sequence"/>
</dbReference>
<dbReference type="PANTHER" id="PTHR32099:SF103">
    <property type="entry name" value="GNK2-HOMOLOGOUS DOMAIN-CONTAINING PROTEIN"/>
    <property type="match status" value="1"/>
</dbReference>
<dbReference type="PANTHER" id="PTHR32099">
    <property type="entry name" value="CYSTEINE-RICH REPEAT SECRETORY PROTEIN"/>
    <property type="match status" value="1"/>
</dbReference>
<dbReference type="InterPro" id="IPR038408">
    <property type="entry name" value="GNK2_sf"/>
</dbReference>
<evidence type="ECO:0000256" key="2">
    <source>
        <dbReference type="ARBA" id="ARBA00022737"/>
    </source>
</evidence>